<comment type="caution">
    <text evidence="2">The sequence shown here is derived from an EMBL/GenBank/DDBJ whole genome shotgun (WGS) entry which is preliminary data.</text>
</comment>
<reference evidence="2 3" key="1">
    <citation type="submission" date="2023-03" db="EMBL/GenBank/DDBJ databases">
        <title>Host association and intracellularity evolved multiple times independently in the Rickettsiales.</title>
        <authorList>
            <person name="Castelli M."/>
            <person name="Nardi T."/>
            <person name="Gammuto L."/>
            <person name="Bellinzona G."/>
            <person name="Sabaneyeva E."/>
            <person name="Potekhin A."/>
            <person name="Serra V."/>
            <person name="Petroni G."/>
            <person name="Sassera D."/>
        </authorList>
    </citation>
    <scope>NUCLEOTIDE SEQUENCE [LARGE SCALE GENOMIC DNA]</scope>
    <source>
        <strain evidence="2 3">Sr 2-6</strain>
    </source>
</reference>
<dbReference type="InterPro" id="IPR053173">
    <property type="entry name" value="SAM-binding_MTase"/>
</dbReference>
<evidence type="ECO:0000313" key="3">
    <source>
        <dbReference type="Proteomes" id="UP001291687"/>
    </source>
</evidence>
<dbReference type="GO" id="GO:0032259">
    <property type="term" value="P:methylation"/>
    <property type="evidence" value="ECO:0007669"/>
    <property type="project" value="UniProtKB-KW"/>
</dbReference>
<dbReference type="SUPFAM" id="SSF53335">
    <property type="entry name" value="S-adenosyl-L-methionine-dependent methyltransferases"/>
    <property type="match status" value="1"/>
</dbReference>
<sequence>MIDKKMKDKDIGKKFAKDLKQVQDQYIDYPYPLRNPEDEKTRIILVGNFYLGEINHWVFGGKESFQDNFRILVAGAGTGDAVICYAEQLKNTNAEIVYLDFSKASMAIAQERAKIRGLKNIKWVNDSILNIPNLKLGTFDYINCIGVLHHLESPELGLKILKDSLSTKGGMDLMVYAHYGRTGVYHIQKLMQMVNNGVTSRTEEVKNGWAVMTSLPATNWYNLGSNSPSDHILFGVCPSKCVNSL</sequence>
<feature type="domain" description="Methyltransferase type 12" evidence="1">
    <location>
        <begin position="73"/>
        <end position="169"/>
    </location>
</feature>
<dbReference type="Pfam" id="PF08242">
    <property type="entry name" value="Methyltransf_12"/>
    <property type="match status" value="1"/>
</dbReference>
<protein>
    <submittedName>
        <fullName evidence="2">Class I SAM-dependent methyltransferase domain protein</fullName>
    </submittedName>
</protein>
<organism evidence="2 3">
    <name type="scientific">Candidatus Megaera venefica</name>
    <dbReference type="NCBI Taxonomy" id="2055910"/>
    <lineage>
        <taxon>Bacteria</taxon>
        <taxon>Pseudomonadati</taxon>
        <taxon>Pseudomonadota</taxon>
        <taxon>Alphaproteobacteria</taxon>
        <taxon>Rickettsiales</taxon>
        <taxon>Rickettsiaceae</taxon>
        <taxon>Candidatus Megaera</taxon>
    </lineage>
</organism>
<gene>
    <name evidence="2" type="ORF">Megvenef_00658</name>
</gene>
<proteinExistence type="predicted"/>
<dbReference type="Proteomes" id="UP001291687">
    <property type="component" value="Unassembled WGS sequence"/>
</dbReference>
<keyword evidence="2" id="KW-0808">Transferase</keyword>
<dbReference type="PANTHER" id="PTHR45128:SF1">
    <property type="entry name" value="S-ADENOSYLMETHIONINE-DEPENDENT METHYLTRANSFERASE RV2258C"/>
    <property type="match status" value="1"/>
</dbReference>
<keyword evidence="3" id="KW-1185">Reference proteome</keyword>
<dbReference type="EMBL" id="JARJFB010000036">
    <property type="protein sequence ID" value="MEA0970690.1"/>
    <property type="molecule type" value="Genomic_DNA"/>
</dbReference>
<dbReference type="GO" id="GO:0008168">
    <property type="term" value="F:methyltransferase activity"/>
    <property type="evidence" value="ECO:0007669"/>
    <property type="project" value="UniProtKB-KW"/>
</dbReference>
<dbReference type="InterPro" id="IPR029063">
    <property type="entry name" value="SAM-dependent_MTases_sf"/>
</dbReference>
<dbReference type="PANTHER" id="PTHR45128">
    <property type="entry name" value="METHYLTRANSFERASE TYPE 11"/>
    <property type="match status" value="1"/>
</dbReference>
<accession>A0ABU5NBY2</accession>
<dbReference type="InterPro" id="IPR013217">
    <property type="entry name" value="Methyltransf_12"/>
</dbReference>
<name>A0ABU5NBY2_9RICK</name>
<evidence type="ECO:0000259" key="1">
    <source>
        <dbReference type="Pfam" id="PF08242"/>
    </source>
</evidence>
<keyword evidence="2" id="KW-0489">Methyltransferase</keyword>
<dbReference type="Gene3D" id="3.40.50.150">
    <property type="entry name" value="Vaccinia Virus protein VP39"/>
    <property type="match status" value="1"/>
</dbReference>
<dbReference type="CDD" id="cd02440">
    <property type="entry name" value="AdoMet_MTases"/>
    <property type="match status" value="1"/>
</dbReference>
<evidence type="ECO:0000313" key="2">
    <source>
        <dbReference type="EMBL" id="MEA0970690.1"/>
    </source>
</evidence>